<dbReference type="SMART" id="SM00382">
    <property type="entry name" value="AAA"/>
    <property type="match status" value="1"/>
</dbReference>
<name>A0A812TNR0_9DINO</name>
<organism evidence="5 6">
    <name type="scientific">Symbiodinium necroappetens</name>
    <dbReference type="NCBI Taxonomy" id="1628268"/>
    <lineage>
        <taxon>Eukaryota</taxon>
        <taxon>Sar</taxon>
        <taxon>Alveolata</taxon>
        <taxon>Dinophyceae</taxon>
        <taxon>Suessiales</taxon>
        <taxon>Symbiodiniaceae</taxon>
        <taxon>Symbiodinium</taxon>
    </lineage>
</organism>
<keyword evidence="6" id="KW-1185">Reference proteome</keyword>
<comment type="caution">
    <text evidence="5">The sequence shown here is derived from an EMBL/GenBank/DDBJ whole genome shotgun (WGS) entry which is preliminary data.</text>
</comment>
<dbReference type="GO" id="GO:0016887">
    <property type="term" value="F:ATP hydrolysis activity"/>
    <property type="evidence" value="ECO:0007669"/>
    <property type="project" value="InterPro"/>
</dbReference>
<sequence length="579" mass="63142">MALSFASPWPTAATASATAARSVRSQLGPSDGLPSRQTSQLLLGCSVIVVSTRVCRKLLPGRSKRSQVHAQGPVPLGNIFDAAVNQGGRGMGGGFVGPGPGDMFGGQKRSPEEEEKARKVLQNIRDFRMKPKEVKEYLDRFVIEQDDAKKVLRCLDDPSLRGKNYTKPNILISGPTGSGKTYLVRTMAKMLGVPFAKADATKFSETGIVGEDAEDVVRQLVDSAGGSSEVAQYGMVYIDEVDKICSGSGGTARGGWNGSQVQSNFLKIMEDTEVGTKNSMQASLSSMFGGGQADQTISTKFVLFIFSGAFNGMNEIIKNRVGTKPMGFFVDGEETDTLGLSPSKEESQSYLHLAETKDFVEAGLEPEFVGRIPVRVAIRALTSNDLYRILTEAEDSVLLQFQNDFDGYGIQLKAEEAALRRVAELAVEERTGARALVTILEKVLRGFKFELPSTSCKELLLTKAIVEDPQGSLQDLLCAAPLARASVQRWLETVERTSKIRLDMPDDVRDRIVEECAEQRQAAETVLDRRLRQTGVISGFESIRDATKGKVDFFCVNQAMLDTPAEEMQKWTKDLDAMA</sequence>
<dbReference type="OrthoDB" id="1721884at2759"/>
<proteinExistence type="predicted"/>
<dbReference type="Gene3D" id="1.10.8.60">
    <property type="match status" value="1"/>
</dbReference>
<dbReference type="Proteomes" id="UP000601435">
    <property type="component" value="Unassembled WGS sequence"/>
</dbReference>
<dbReference type="InterPro" id="IPR003593">
    <property type="entry name" value="AAA+_ATPase"/>
</dbReference>
<evidence type="ECO:0000313" key="5">
    <source>
        <dbReference type="EMBL" id="CAE7530710.1"/>
    </source>
</evidence>
<protein>
    <submittedName>
        <fullName evidence="5">ClpX protein</fullName>
    </submittedName>
</protein>
<dbReference type="InterPro" id="IPR003959">
    <property type="entry name" value="ATPase_AAA_core"/>
</dbReference>
<accession>A0A812TNR0</accession>
<dbReference type="AlphaFoldDB" id="A0A812TNR0"/>
<reference evidence="5" key="1">
    <citation type="submission" date="2021-02" db="EMBL/GenBank/DDBJ databases">
        <authorList>
            <person name="Dougan E. K."/>
            <person name="Rhodes N."/>
            <person name="Thang M."/>
            <person name="Chan C."/>
        </authorList>
    </citation>
    <scope>NUCLEOTIDE SEQUENCE</scope>
</reference>
<dbReference type="Pfam" id="PF07724">
    <property type="entry name" value="AAA_2"/>
    <property type="match status" value="1"/>
</dbReference>
<dbReference type="GO" id="GO:0005524">
    <property type="term" value="F:ATP binding"/>
    <property type="evidence" value="ECO:0007669"/>
    <property type="project" value="UniProtKB-KW"/>
</dbReference>
<dbReference type="PANTHER" id="PTHR48102:SF7">
    <property type="entry name" value="ATP-DEPENDENT CLP PROTEASE ATP-BINDING SUBUNIT CLPX-LIKE, MITOCHONDRIAL"/>
    <property type="match status" value="1"/>
</dbReference>
<evidence type="ECO:0000256" key="2">
    <source>
        <dbReference type="ARBA" id="ARBA00022840"/>
    </source>
</evidence>
<dbReference type="SUPFAM" id="SSF52540">
    <property type="entry name" value="P-loop containing nucleoside triphosphate hydrolases"/>
    <property type="match status" value="1"/>
</dbReference>
<keyword evidence="1" id="KW-0547">Nucleotide-binding</keyword>
<dbReference type="EMBL" id="CAJNJA010024697">
    <property type="protein sequence ID" value="CAE7530710.1"/>
    <property type="molecule type" value="Genomic_DNA"/>
</dbReference>
<dbReference type="Gene3D" id="3.40.50.300">
    <property type="entry name" value="P-loop containing nucleotide triphosphate hydrolases"/>
    <property type="match status" value="1"/>
</dbReference>
<evidence type="ECO:0000259" key="4">
    <source>
        <dbReference type="SMART" id="SM01086"/>
    </source>
</evidence>
<evidence type="ECO:0000256" key="1">
    <source>
        <dbReference type="ARBA" id="ARBA00022741"/>
    </source>
</evidence>
<feature type="domain" description="Clp ATPase C-terminal" evidence="4">
    <location>
        <begin position="381"/>
        <end position="473"/>
    </location>
</feature>
<dbReference type="SMART" id="SM01086">
    <property type="entry name" value="ClpB_D2-small"/>
    <property type="match status" value="1"/>
</dbReference>
<keyword evidence="2" id="KW-0067">ATP-binding</keyword>
<evidence type="ECO:0000259" key="3">
    <source>
        <dbReference type="SMART" id="SM00382"/>
    </source>
</evidence>
<dbReference type="InterPro" id="IPR019489">
    <property type="entry name" value="Clp_ATPase_C"/>
</dbReference>
<feature type="domain" description="AAA+ ATPase" evidence="3">
    <location>
        <begin position="166"/>
        <end position="298"/>
    </location>
</feature>
<dbReference type="InterPro" id="IPR050052">
    <property type="entry name" value="ATP-dep_Clp_protease_ClpX"/>
</dbReference>
<dbReference type="GO" id="GO:0051603">
    <property type="term" value="P:proteolysis involved in protein catabolic process"/>
    <property type="evidence" value="ECO:0007669"/>
    <property type="project" value="TreeGrafter"/>
</dbReference>
<evidence type="ECO:0000313" key="6">
    <source>
        <dbReference type="Proteomes" id="UP000601435"/>
    </source>
</evidence>
<dbReference type="InterPro" id="IPR027417">
    <property type="entry name" value="P-loop_NTPase"/>
</dbReference>
<gene>
    <name evidence="5" type="primary">clpX</name>
    <name evidence="5" type="ORF">SNEC2469_LOCUS15236</name>
</gene>
<dbReference type="PANTHER" id="PTHR48102">
    <property type="entry name" value="ATP-DEPENDENT CLP PROTEASE ATP-BINDING SUBUNIT CLPX-LIKE, MITOCHONDRIAL-RELATED"/>
    <property type="match status" value="1"/>
</dbReference>